<accession>A0A4T3F070</accession>
<name>A0A4T3F070_9SPHN</name>
<reference evidence="2 3" key="1">
    <citation type="submission" date="2019-04" db="EMBL/GenBank/DDBJ databases">
        <title>Altererythrobacter aquimixticola sp. nov., isolated from sediment of junction between the ocean and a freshwater spring.</title>
        <authorList>
            <person name="Yoon J.-H."/>
        </authorList>
    </citation>
    <scope>NUCLEOTIDE SEQUENCE [LARGE SCALE GENOMIC DNA]</scope>
    <source>
        <strain evidence="2 3">SSKS-13</strain>
    </source>
</reference>
<protein>
    <submittedName>
        <fullName evidence="2">Uncharacterized protein</fullName>
    </submittedName>
</protein>
<proteinExistence type="predicted"/>
<gene>
    <name evidence="2" type="ORF">E5222_13595</name>
</gene>
<evidence type="ECO:0000256" key="1">
    <source>
        <dbReference type="SAM" id="SignalP"/>
    </source>
</evidence>
<dbReference type="OrthoDB" id="7427955at2"/>
<comment type="caution">
    <text evidence="2">The sequence shown here is derived from an EMBL/GenBank/DDBJ whole genome shotgun (WGS) entry which is preliminary data.</text>
</comment>
<sequence length="127" mass="13671">MRLLAPSLFLGTALAVGHVTPALAEMDPRARLVRCGEESCLRISGFREDPAFTVSVNGRKFTVEGKNSWRVRLPVDTVREISSPQARTIEISLRNPHTNTETSASTPLPIGLLGGITTLTSLEVTGS</sequence>
<dbReference type="EMBL" id="SSHH01000003">
    <property type="protein sequence ID" value="TIX49834.1"/>
    <property type="molecule type" value="Genomic_DNA"/>
</dbReference>
<evidence type="ECO:0000313" key="2">
    <source>
        <dbReference type="EMBL" id="TIX49834.1"/>
    </source>
</evidence>
<organism evidence="2 3">
    <name type="scientific">Alteraurantiacibacter aquimixticola</name>
    <dbReference type="NCBI Taxonomy" id="2489173"/>
    <lineage>
        <taxon>Bacteria</taxon>
        <taxon>Pseudomonadati</taxon>
        <taxon>Pseudomonadota</taxon>
        <taxon>Alphaproteobacteria</taxon>
        <taxon>Sphingomonadales</taxon>
        <taxon>Erythrobacteraceae</taxon>
        <taxon>Alteraurantiacibacter</taxon>
    </lineage>
</organism>
<feature type="signal peptide" evidence="1">
    <location>
        <begin position="1"/>
        <end position="24"/>
    </location>
</feature>
<dbReference type="RefSeq" id="WP_136694310.1">
    <property type="nucleotide sequence ID" value="NZ_SSHH01000003.1"/>
</dbReference>
<dbReference type="Proteomes" id="UP000309389">
    <property type="component" value="Unassembled WGS sequence"/>
</dbReference>
<keyword evidence="3" id="KW-1185">Reference proteome</keyword>
<dbReference type="AlphaFoldDB" id="A0A4T3F070"/>
<feature type="chain" id="PRO_5020375392" evidence="1">
    <location>
        <begin position="25"/>
        <end position="127"/>
    </location>
</feature>
<keyword evidence="1" id="KW-0732">Signal</keyword>
<evidence type="ECO:0000313" key="3">
    <source>
        <dbReference type="Proteomes" id="UP000309389"/>
    </source>
</evidence>